<gene>
    <name evidence="3" type="ORF">QRD39_04075</name>
</gene>
<feature type="domain" description="DUF4300" evidence="2">
    <location>
        <begin position="36"/>
        <end position="273"/>
    </location>
</feature>
<keyword evidence="1" id="KW-0732">Signal</keyword>
<evidence type="ECO:0000313" key="4">
    <source>
        <dbReference type="Proteomes" id="UP001529255"/>
    </source>
</evidence>
<evidence type="ECO:0000259" key="2">
    <source>
        <dbReference type="Pfam" id="PF14133"/>
    </source>
</evidence>
<evidence type="ECO:0000256" key="1">
    <source>
        <dbReference type="SAM" id="SignalP"/>
    </source>
</evidence>
<organism evidence="3 4">
    <name type="scientific">Streptococcus raffinosi</name>
    <dbReference type="NCBI Taxonomy" id="3053355"/>
    <lineage>
        <taxon>Bacteria</taxon>
        <taxon>Bacillati</taxon>
        <taxon>Bacillota</taxon>
        <taxon>Bacilli</taxon>
        <taxon>Lactobacillales</taxon>
        <taxon>Streptococcaceae</taxon>
        <taxon>Streptococcus</taxon>
    </lineage>
</organism>
<sequence length="294" mass="34232">MRIKSPLLIIACCLLLIACSHKHKTTLKNYQAYYSFNNVTTSSQEKQLAKDLRSKGIPTKNWDTLEPYISHYNQENTGIQPVVKKWTQSKIGKDKNQFVTSLDEKIVEDNKSHFTDDLNYRQTSFLLLHSLLTSSSDLTKRDLPLQNEYLNLKSHHKELTAKDQALYSLLFGDNPNYQSTDELLKAWKKAGLKFPEKVKLLSVFQNSSDDVSNIYTAIAYEKDGSVYVFEKQDPTLPYRWSRFNTWADIKTHWLSNRFKVFKDNLDILVNDQKFDDFLKDSVLIPKNNQLAFQE</sequence>
<keyword evidence="4" id="KW-1185">Reference proteome</keyword>
<feature type="signal peptide" evidence="1">
    <location>
        <begin position="1"/>
        <end position="23"/>
    </location>
</feature>
<dbReference type="PROSITE" id="PS51257">
    <property type="entry name" value="PROKAR_LIPOPROTEIN"/>
    <property type="match status" value="1"/>
</dbReference>
<comment type="caution">
    <text evidence="3">The sequence shown here is derived from an EMBL/GenBank/DDBJ whole genome shotgun (WGS) entry which is preliminary data.</text>
</comment>
<evidence type="ECO:0000313" key="3">
    <source>
        <dbReference type="EMBL" id="MDL5043286.1"/>
    </source>
</evidence>
<name>A0ABT7LRL5_9STRE</name>
<dbReference type="Proteomes" id="UP001529255">
    <property type="component" value="Unassembled WGS sequence"/>
</dbReference>
<dbReference type="EMBL" id="JASUZV010000004">
    <property type="protein sequence ID" value="MDL5043286.1"/>
    <property type="molecule type" value="Genomic_DNA"/>
</dbReference>
<dbReference type="Pfam" id="PF14133">
    <property type="entry name" value="DUF4300"/>
    <property type="match status" value="1"/>
</dbReference>
<accession>A0ABT7LRL5</accession>
<proteinExistence type="predicted"/>
<reference evidence="3 4" key="1">
    <citation type="submission" date="2023-06" db="EMBL/GenBank/DDBJ databases">
        <title>A potential novel species of Streptococcus isolated from human milk sample.</title>
        <authorList>
            <person name="Nguyen H.V."/>
            <person name="Trinh A.T.V."/>
            <person name="Hoang A.T.L."/>
            <person name="Bui L.N.H."/>
            <person name="Tran Q.T.L."/>
            <person name="Trinh T."/>
        </authorList>
    </citation>
    <scope>NUCLEOTIDE SEQUENCE [LARGE SCALE GENOMIC DNA]</scope>
    <source>
        <strain evidence="3 4">VTCC 12812</strain>
    </source>
</reference>
<protein>
    <submittedName>
        <fullName evidence="3">DUF4300 family protein</fullName>
    </submittedName>
</protein>
<dbReference type="InterPro" id="IPR025389">
    <property type="entry name" value="DUF4300"/>
</dbReference>
<dbReference type="RefSeq" id="WP_285955760.1">
    <property type="nucleotide sequence ID" value="NZ_JASUZV010000004.1"/>
</dbReference>
<feature type="chain" id="PRO_5046941899" evidence="1">
    <location>
        <begin position="24"/>
        <end position="294"/>
    </location>
</feature>